<dbReference type="PANTHER" id="PTHR11252">
    <property type="entry name" value="POLYRIBONUCLEOTIDE NUCLEOTIDYLTRANSFERASE"/>
    <property type="match status" value="1"/>
</dbReference>
<name>A0A2H0KI12_9BACT</name>
<dbReference type="EC" id="2.7.7.8" evidence="5"/>
<feature type="binding site" evidence="5">
    <location>
        <position position="485"/>
    </location>
    <ligand>
        <name>Mg(2+)</name>
        <dbReference type="ChEBI" id="CHEBI:18420"/>
    </ligand>
</feature>
<dbReference type="InterPro" id="IPR012162">
    <property type="entry name" value="PNPase"/>
</dbReference>
<dbReference type="InterPro" id="IPR003029">
    <property type="entry name" value="S1_domain"/>
</dbReference>
<comment type="cofactor">
    <cofactor evidence="5">
        <name>Mg(2+)</name>
        <dbReference type="ChEBI" id="CHEBI:18420"/>
    </cofactor>
</comment>
<feature type="binding site" evidence="5">
    <location>
        <position position="491"/>
    </location>
    <ligand>
        <name>Mg(2+)</name>
        <dbReference type="ChEBI" id="CHEBI:18420"/>
    </ligand>
</feature>
<evidence type="ECO:0000256" key="2">
    <source>
        <dbReference type="ARBA" id="ARBA00022679"/>
    </source>
</evidence>
<dbReference type="CDD" id="cd02393">
    <property type="entry name" value="KH-I_PNPase"/>
    <property type="match status" value="1"/>
</dbReference>
<dbReference type="GO" id="GO:0006396">
    <property type="term" value="P:RNA processing"/>
    <property type="evidence" value="ECO:0007669"/>
    <property type="project" value="InterPro"/>
</dbReference>
<dbReference type="PROSITE" id="PS50126">
    <property type="entry name" value="S1"/>
    <property type="match status" value="1"/>
</dbReference>
<dbReference type="InterPro" id="IPR012340">
    <property type="entry name" value="NA-bd_OB-fold"/>
</dbReference>
<dbReference type="SMART" id="SM00316">
    <property type="entry name" value="S1"/>
    <property type="match status" value="1"/>
</dbReference>
<dbReference type="SUPFAM" id="SSF50249">
    <property type="entry name" value="Nucleic acid-binding proteins"/>
    <property type="match status" value="1"/>
</dbReference>
<dbReference type="NCBIfam" id="NF008805">
    <property type="entry name" value="PRK11824.1"/>
    <property type="match status" value="1"/>
</dbReference>
<dbReference type="Gene3D" id="3.30.1370.10">
    <property type="entry name" value="K Homology domain, type 1"/>
    <property type="match status" value="1"/>
</dbReference>
<sequence length="731" mass="79626">MSIVTKEIEFGGRKLRLEIGRLAPQANASVIAEYGETMVLATVVSSPPKADLGYFPLSVEYVERLYAGGRIKGSRWVKREGRPSDEAVLIGRLVDRSIRPLFPKDFNNEVQVTITVLSVDTENDPGVLSAIATSAALSISNIPWNGPIGTTRIGLKEGTFFVNPVEKEKSFSDLDLIVSSTSERVVMVEGGAQEVPEPQVFEAIKFAENENLKLIDLITELQKEAGKTKLSFKSEPLDPEIKTLAQKFVKEQIETLFDKNKKEMPGGGDVDDLKLAFLESFETKKDKAGKAFEYYWKKLFREKVLAGKRIDGRSALEVRPIEIETGVLPRTHGSAVFKRGLTQVLTVTTLGAPSLQQLIESATGEESKRYIHHYSMPPYSIGEVGRVGNLSRREIGHGALAERALEPVIPAEDKFPYTIRVVSEVMSSNGSTSMASTCASTLSLMDAGVPISFPVAGVAMGLVTGEKVGAEGDFVVLTDLAGIEDFNGDMDFKITGTAKGITAVQLDVKIPGLTDEIMSKTLDQAKEGRLFILDKMLAVLDKPRQNISQYAPRVAVVHVDPGKIGEVIGPGGRIIRKLIEQTGCNIEVDDDGSVNISGTDDASVALAIEQIGGLTAEVTVGETYDGEVKRIQPFGAFVEVLPGKEGLVHVSKMAAGFINNPEEVVSLGQKVKVKVTEIDDRGRINLTMLLNGEKKEEGGSQPRRDYRPQRQNFHPAAPFSSHLMPRSRFSR</sequence>
<comment type="catalytic activity">
    <reaction evidence="5">
        <text>RNA(n+1) + phosphate = RNA(n) + a ribonucleoside 5'-diphosphate</text>
        <dbReference type="Rhea" id="RHEA:22096"/>
        <dbReference type="Rhea" id="RHEA-COMP:14527"/>
        <dbReference type="Rhea" id="RHEA-COMP:17342"/>
        <dbReference type="ChEBI" id="CHEBI:43474"/>
        <dbReference type="ChEBI" id="CHEBI:57930"/>
        <dbReference type="ChEBI" id="CHEBI:140395"/>
        <dbReference type="EC" id="2.7.7.8"/>
    </reaction>
</comment>
<dbReference type="CDD" id="cd04472">
    <property type="entry name" value="S1_PNPase"/>
    <property type="match status" value="1"/>
</dbReference>
<evidence type="ECO:0000313" key="9">
    <source>
        <dbReference type="Proteomes" id="UP000231371"/>
    </source>
</evidence>
<evidence type="ECO:0000256" key="5">
    <source>
        <dbReference type="HAMAP-Rule" id="MF_01595"/>
    </source>
</evidence>
<dbReference type="GO" id="GO:0004654">
    <property type="term" value="F:polyribonucleotide nucleotidyltransferase activity"/>
    <property type="evidence" value="ECO:0007669"/>
    <property type="project" value="UniProtKB-UniRule"/>
</dbReference>
<dbReference type="Pfam" id="PF03725">
    <property type="entry name" value="RNase_PH_C"/>
    <property type="match status" value="1"/>
</dbReference>
<keyword evidence="4 5" id="KW-0694">RNA-binding</keyword>
<dbReference type="InterPro" id="IPR020568">
    <property type="entry name" value="Ribosomal_Su5_D2-typ_SF"/>
</dbReference>
<dbReference type="SUPFAM" id="SSF54791">
    <property type="entry name" value="Eukaryotic type KH-domain (KH-domain type I)"/>
    <property type="match status" value="1"/>
</dbReference>
<dbReference type="Pfam" id="PF00575">
    <property type="entry name" value="S1"/>
    <property type="match status" value="1"/>
</dbReference>
<protein>
    <recommendedName>
        <fullName evidence="5">Polyribonucleotide nucleotidyltransferase</fullName>
        <ecNumber evidence="5">2.7.7.8</ecNumber>
    </recommendedName>
    <alternativeName>
        <fullName evidence="5">Polynucleotide phosphorylase</fullName>
        <shortName evidence="5">PNPase</shortName>
    </alternativeName>
</protein>
<dbReference type="EMBL" id="PCVI01000044">
    <property type="protein sequence ID" value="PIQ70024.1"/>
    <property type="molecule type" value="Genomic_DNA"/>
</dbReference>
<dbReference type="Proteomes" id="UP000231371">
    <property type="component" value="Unassembled WGS sequence"/>
</dbReference>
<dbReference type="InterPro" id="IPR027408">
    <property type="entry name" value="PNPase/RNase_PH_dom_sf"/>
</dbReference>
<keyword evidence="5" id="KW-0479">Metal-binding</keyword>
<feature type="compositionally biased region" description="Basic and acidic residues" evidence="6">
    <location>
        <begin position="692"/>
        <end position="708"/>
    </location>
</feature>
<dbReference type="GO" id="GO:0000287">
    <property type="term" value="F:magnesium ion binding"/>
    <property type="evidence" value="ECO:0007669"/>
    <property type="project" value="UniProtKB-UniRule"/>
</dbReference>
<dbReference type="GO" id="GO:0003729">
    <property type="term" value="F:mRNA binding"/>
    <property type="evidence" value="ECO:0007669"/>
    <property type="project" value="UniProtKB-ARBA"/>
</dbReference>
<dbReference type="Pfam" id="PF01138">
    <property type="entry name" value="RNase_PH"/>
    <property type="match status" value="2"/>
</dbReference>
<evidence type="ECO:0000313" key="8">
    <source>
        <dbReference type="EMBL" id="PIQ70024.1"/>
    </source>
</evidence>
<evidence type="ECO:0000256" key="6">
    <source>
        <dbReference type="SAM" id="MobiDB-lite"/>
    </source>
</evidence>
<dbReference type="SUPFAM" id="SSF46915">
    <property type="entry name" value="Polynucleotide phosphorylase/guanosine pentaphosphate synthase (PNPase/GPSI), domain 3"/>
    <property type="match status" value="1"/>
</dbReference>
<dbReference type="Pfam" id="PF00013">
    <property type="entry name" value="KH_1"/>
    <property type="match status" value="1"/>
</dbReference>
<dbReference type="PIRSF" id="PIRSF005499">
    <property type="entry name" value="PNPase"/>
    <property type="match status" value="1"/>
</dbReference>
<gene>
    <name evidence="5" type="primary">pnp</name>
    <name evidence="8" type="ORF">COV89_02730</name>
</gene>
<comment type="subcellular location">
    <subcellularLocation>
        <location evidence="5">Cytoplasm</location>
    </subcellularLocation>
</comment>
<dbReference type="Gene3D" id="3.30.230.70">
    <property type="entry name" value="GHMP Kinase, N-terminal domain"/>
    <property type="match status" value="2"/>
</dbReference>
<dbReference type="SUPFAM" id="SSF55666">
    <property type="entry name" value="Ribonuclease PH domain 2-like"/>
    <property type="match status" value="2"/>
</dbReference>
<dbReference type="InterPro" id="IPR004087">
    <property type="entry name" value="KH_dom"/>
</dbReference>
<evidence type="ECO:0000256" key="3">
    <source>
        <dbReference type="ARBA" id="ARBA00022695"/>
    </source>
</evidence>
<dbReference type="CDD" id="cd11364">
    <property type="entry name" value="RNase_PH_PNPase_2"/>
    <property type="match status" value="1"/>
</dbReference>
<keyword evidence="5" id="KW-0460">Magnesium</keyword>
<feature type="region of interest" description="Disordered" evidence="6">
    <location>
        <begin position="692"/>
        <end position="731"/>
    </location>
</feature>
<dbReference type="SUPFAM" id="SSF54211">
    <property type="entry name" value="Ribosomal protein S5 domain 2-like"/>
    <property type="match status" value="2"/>
</dbReference>
<evidence type="ECO:0000256" key="1">
    <source>
        <dbReference type="ARBA" id="ARBA00007404"/>
    </source>
</evidence>
<comment type="caution">
    <text evidence="8">The sequence shown here is derived from an EMBL/GenBank/DDBJ whole genome shotgun (WGS) entry which is preliminary data.</text>
</comment>
<organism evidence="8 9">
    <name type="scientific">Candidatus Shapirobacteria bacterium CG11_big_fil_rev_8_21_14_0_20_40_12</name>
    <dbReference type="NCBI Taxonomy" id="1974889"/>
    <lineage>
        <taxon>Bacteria</taxon>
        <taxon>Candidatus Shapironibacteriota</taxon>
    </lineage>
</organism>
<dbReference type="InterPro" id="IPR036612">
    <property type="entry name" value="KH_dom_type_1_sf"/>
</dbReference>
<dbReference type="PROSITE" id="PS50084">
    <property type="entry name" value="KH_TYPE_1"/>
    <property type="match status" value="1"/>
</dbReference>
<evidence type="ECO:0000259" key="7">
    <source>
        <dbReference type="PROSITE" id="PS50126"/>
    </source>
</evidence>
<dbReference type="NCBIfam" id="TIGR03591">
    <property type="entry name" value="polynuc_phos"/>
    <property type="match status" value="1"/>
</dbReference>
<dbReference type="GO" id="GO:0005829">
    <property type="term" value="C:cytosol"/>
    <property type="evidence" value="ECO:0007669"/>
    <property type="project" value="TreeGrafter"/>
</dbReference>
<dbReference type="InterPro" id="IPR001247">
    <property type="entry name" value="ExoRNase_PH_dom1"/>
</dbReference>
<dbReference type="HAMAP" id="MF_01595">
    <property type="entry name" value="PNPase"/>
    <property type="match status" value="1"/>
</dbReference>
<comment type="similarity">
    <text evidence="1 5">Belongs to the polyribonucleotide nucleotidyltransferase family.</text>
</comment>
<dbReference type="InterPro" id="IPR004088">
    <property type="entry name" value="KH_dom_type_1"/>
</dbReference>
<dbReference type="InterPro" id="IPR015847">
    <property type="entry name" value="ExoRNase_PH_dom2"/>
</dbReference>
<dbReference type="AlphaFoldDB" id="A0A2H0KI12"/>
<dbReference type="GO" id="GO:0006402">
    <property type="term" value="P:mRNA catabolic process"/>
    <property type="evidence" value="ECO:0007669"/>
    <property type="project" value="UniProtKB-UniRule"/>
</dbReference>
<dbReference type="PANTHER" id="PTHR11252:SF0">
    <property type="entry name" value="POLYRIBONUCLEOTIDE NUCLEOTIDYLTRANSFERASE 1, MITOCHONDRIAL"/>
    <property type="match status" value="1"/>
</dbReference>
<proteinExistence type="inferred from homology"/>
<dbReference type="SMART" id="SM00322">
    <property type="entry name" value="KH"/>
    <property type="match status" value="1"/>
</dbReference>
<evidence type="ECO:0000256" key="4">
    <source>
        <dbReference type="ARBA" id="ARBA00022884"/>
    </source>
</evidence>
<dbReference type="InterPro" id="IPR036456">
    <property type="entry name" value="PNPase_PH_RNA-bd_sf"/>
</dbReference>
<dbReference type="FunFam" id="2.40.50.140:FF:000051">
    <property type="entry name" value="RNA-binding transcriptional accessory protein"/>
    <property type="match status" value="1"/>
</dbReference>
<dbReference type="InterPro" id="IPR036345">
    <property type="entry name" value="ExoRNase_PH_dom2_sf"/>
</dbReference>
<accession>A0A2H0KI12</accession>
<feature type="domain" description="S1 motif" evidence="7">
    <location>
        <begin position="621"/>
        <end position="689"/>
    </location>
</feature>
<dbReference type="Gene3D" id="2.40.50.140">
    <property type="entry name" value="Nucleic acid-binding proteins"/>
    <property type="match status" value="1"/>
</dbReference>
<dbReference type="FunFam" id="3.30.1370.10:FF:000001">
    <property type="entry name" value="Polyribonucleotide nucleotidyltransferase"/>
    <property type="match status" value="1"/>
</dbReference>
<keyword evidence="2 5" id="KW-0808">Transferase</keyword>
<reference evidence="8 9" key="1">
    <citation type="submission" date="2017-09" db="EMBL/GenBank/DDBJ databases">
        <title>Depth-based differentiation of microbial function through sediment-hosted aquifers and enrichment of novel symbionts in the deep terrestrial subsurface.</title>
        <authorList>
            <person name="Probst A.J."/>
            <person name="Ladd B."/>
            <person name="Jarett J.K."/>
            <person name="Geller-Mcgrath D.E."/>
            <person name="Sieber C.M."/>
            <person name="Emerson J.B."/>
            <person name="Anantharaman K."/>
            <person name="Thomas B.C."/>
            <person name="Malmstrom R."/>
            <person name="Stieglmeier M."/>
            <person name="Klingl A."/>
            <person name="Woyke T."/>
            <person name="Ryan C.M."/>
            <person name="Banfield J.F."/>
        </authorList>
    </citation>
    <scope>NUCLEOTIDE SEQUENCE [LARGE SCALE GENOMIC DNA]</scope>
    <source>
        <strain evidence="8">CG11_big_fil_rev_8_21_14_0_20_40_12</strain>
    </source>
</reference>
<comment type="function">
    <text evidence="5">Involved in mRNA degradation. Catalyzes the phosphorolysis of single-stranded polyribonucleotides processively in the 3'- to 5'-direction.</text>
</comment>
<dbReference type="FunFam" id="3.30.230.70:FF:000001">
    <property type="entry name" value="Polyribonucleotide nucleotidyltransferase"/>
    <property type="match status" value="1"/>
</dbReference>
<keyword evidence="3 5" id="KW-0548">Nucleotidyltransferase</keyword>
<keyword evidence="5" id="KW-0963">Cytoplasm</keyword>
<dbReference type="GO" id="GO:0000175">
    <property type="term" value="F:3'-5'-RNA exonuclease activity"/>
    <property type="evidence" value="ECO:0007669"/>
    <property type="project" value="TreeGrafter"/>
</dbReference>